<accession>A0A0R2A0Z4</accession>
<dbReference type="InterPro" id="IPR001646">
    <property type="entry name" value="5peptide_repeat"/>
</dbReference>
<dbReference type="STRING" id="1423813.FC26_GL000251"/>
<dbReference type="Pfam" id="PF13599">
    <property type="entry name" value="Pentapeptide_4"/>
    <property type="match status" value="1"/>
</dbReference>
<dbReference type="PATRIC" id="fig|1423813.3.peg.260"/>
<protein>
    <submittedName>
        <fullName evidence="1">Pentapeptide repeat protein</fullName>
    </submittedName>
</protein>
<dbReference type="PANTHER" id="PTHR42999:SF1">
    <property type="entry name" value="PENTAPEPTIDE REPEAT-CONTAINING PROTEIN"/>
    <property type="match status" value="1"/>
</dbReference>
<keyword evidence="2" id="KW-1185">Reference proteome</keyword>
<comment type="caution">
    <text evidence="1">The sequence shown here is derived from an EMBL/GenBank/DDBJ whole genome shotgun (WGS) entry which is preliminary data.</text>
</comment>
<dbReference type="EMBL" id="AYYY01000061">
    <property type="protein sequence ID" value="KRM60769.1"/>
    <property type="molecule type" value="Genomic_DNA"/>
</dbReference>
<gene>
    <name evidence="1" type="ORF">FC26_GL000251</name>
</gene>
<dbReference type="Proteomes" id="UP000051733">
    <property type="component" value="Unassembled WGS sequence"/>
</dbReference>
<dbReference type="SUPFAM" id="SSF141571">
    <property type="entry name" value="Pentapeptide repeat-like"/>
    <property type="match status" value="1"/>
</dbReference>
<dbReference type="PANTHER" id="PTHR42999">
    <property type="entry name" value="ANTIBIOTIC RESISTANCE PROTEIN MCBG"/>
    <property type="match status" value="1"/>
</dbReference>
<name>A0A0R2A0Z4_9LACO</name>
<evidence type="ECO:0000313" key="2">
    <source>
        <dbReference type="Proteomes" id="UP000051733"/>
    </source>
</evidence>
<proteinExistence type="predicted"/>
<dbReference type="AlphaFoldDB" id="A0A0R2A0Z4"/>
<sequence>MIVPRETYFEFKGVQSVIENQTLAFDQIEENETYQNCHFTFSNRPIRLMDVTLSGCTFDQQDFSTGEFVDCQWINCELANTNFANCVFYDNRFTTCLLTGVDFSNNDWKQVVVEACKTDYFNVSGSRLTNCQFNHSHMIASYFQEVTVKKGLVFDHSEIDQTDFTGTAMTGINLADSQFSDLMVTPALLRGCKINAYQAALFVALIGMEVVD</sequence>
<dbReference type="InterPro" id="IPR052949">
    <property type="entry name" value="PA_immunity-related"/>
</dbReference>
<evidence type="ECO:0000313" key="1">
    <source>
        <dbReference type="EMBL" id="KRM60769.1"/>
    </source>
</evidence>
<dbReference type="Gene3D" id="2.160.20.80">
    <property type="entry name" value="E3 ubiquitin-protein ligase SopA"/>
    <property type="match status" value="1"/>
</dbReference>
<organism evidence="1 2">
    <name type="scientific">Paucilactobacillus vaccinostercus DSM 20634</name>
    <dbReference type="NCBI Taxonomy" id="1423813"/>
    <lineage>
        <taxon>Bacteria</taxon>
        <taxon>Bacillati</taxon>
        <taxon>Bacillota</taxon>
        <taxon>Bacilli</taxon>
        <taxon>Lactobacillales</taxon>
        <taxon>Lactobacillaceae</taxon>
        <taxon>Paucilactobacillus</taxon>
    </lineage>
</organism>
<reference evidence="1 2" key="1">
    <citation type="journal article" date="2015" name="Genome Announc.">
        <title>Expanding the biotechnology potential of lactobacilli through comparative genomics of 213 strains and associated genera.</title>
        <authorList>
            <person name="Sun Z."/>
            <person name="Harris H.M."/>
            <person name="McCann A."/>
            <person name="Guo C."/>
            <person name="Argimon S."/>
            <person name="Zhang W."/>
            <person name="Yang X."/>
            <person name="Jeffery I.B."/>
            <person name="Cooney J.C."/>
            <person name="Kagawa T.F."/>
            <person name="Liu W."/>
            <person name="Song Y."/>
            <person name="Salvetti E."/>
            <person name="Wrobel A."/>
            <person name="Rasinkangas P."/>
            <person name="Parkhill J."/>
            <person name="Rea M.C."/>
            <person name="O'Sullivan O."/>
            <person name="Ritari J."/>
            <person name="Douillard F.P."/>
            <person name="Paul Ross R."/>
            <person name="Yang R."/>
            <person name="Briner A.E."/>
            <person name="Felis G.E."/>
            <person name="de Vos W.M."/>
            <person name="Barrangou R."/>
            <person name="Klaenhammer T.R."/>
            <person name="Caufield P.W."/>
            <person name="Cui Y."/>
            <person name="Zhang H."/>
            <person name="O'Toole P.W."/>
        </authorList>
    </citation>
    <scope>NUCLEOTIDE SEQUENCE [LARGE SCALE GENOMIC DNA]</scope>
    <source>
        <strain evidence="1 2">DSM 20634</strain>
    </source>
</reference>